<sequence>MSNVMNENAGYKADIEKHQKHINKLQKSEEQLVSIVKDIRGLHVIKSDIETELNGFKTLLDETNDFVGNKLKDIQSVVNDFDAEHLHNISLTNQLEMLQDEQNEKERSQTPSLHDEGIFGYNSRPTNLNSQELFDEESMSEIMAEHLDDDIQRDSGIHSNGQTPEVVARSNSLNQPVHQSSSLAKFVWFVIFLLLLFAIHMSVWGAIIPSWVRLDVHHDQLPPQ</sequence>
<evidence type="ECO:0000313" key="3">
    <source>
        <dbReference type="Proteomes" id="UP000887578"/>
    </source>
</evidence>
<accession>A0A914R7K5</accession>
<keyword evidence="2" id="KW-0472">Membrane</keyword>
<feature type="compositionally biased region" description="Basic and acidic residues" evidence="1">
    <location>
        <begin position="102"/>
        <end position="117"/>
    </location>
</feature>
<keyword evidence="2" id="KW-1133">Transmembrane helix</keyword>
<keyword evidence="3" id="KW-1185">Reference proteome</keyword>
<dbReference type="AlphaFoldDB" id="A0A914R7K5"/>
<feature type="region of interest" description="Disordered" evidence="1">
    <location>
        <begin position="100"/>
        <end position="121"/>
    </location>
</feature>
<evidence type="ECO:0000313" key="4">
    <source>
        <dbReference type="WBParaSite" id="PDA_v2.g7559.t1"/>
    </source>
</evidence>
<reference evidence="4" key="1">
    <citation type="submission" date="2022-11" db="UniProtKB">
        <authorList>
            <consortium name="WormBaseParasite"/>
        </authorList>
    </citation>
    <scope>IDENTIFICATION</scope>
</reference>
<feature type="transmembrane region" description="Helical" evidence="2">
    <location>
        <begin position="186"/>
        <end position="207"/>
    </location>
</feature>
<protein>
    <submittedName>
        <fullName evidence="4">Uncharacterized protein</fullName>
    </submittedName>
</protein>
<dbReference type="Proteomes" id="UP000887578">
    <property type="component" value="Unplaced"/>
</dbReference>
<keyword evidence="2" id="KW-0812">Transmembrane</keyword>
<dbReference type="WBParaSite" id="PDA_v2.g7559.t1">
    <property type="protein sequence ID" value="PDA_v2.g7559.t1"/>
    <property type="gene ID" value="PDA_v2.g7559"/>
</dbReference>
<name>A0A914R7K5_9BILA</name>
<proteinExistence type="predicted"/>
<organism evidence="3 4">
    <name type="scientific">Panagrolaimus davidi</name>
    <dbReference type="NCBI Taxonomy" id="227884"/>
    <lineage>
        <taxon>Eukaryota</taxon>
        <taxon>Metazoa</taxon>
        <taxon>Ecdysozoa</taxon>
        <taxon>Nematoda</taxon>
        <taxon>Chromadorea</taxon>
        <taxon>Rhabditida</taxon>
        <taxon>Tylenchina</taxon>
        <taxon>Panagrolaimomorpha</taxon>
        <taxon>Panagrolaimoidea</taxon>
        <taxon>Panagrolaimidae</taxon>
        <taxon>Panagrolaimus</taxon>
    </lineage>
</organism>
<evidence type="ECO:0000256" key="1">
    <source>
        <dbReference type="SAM" id="MobiDB-lite"/>
    </source>
</evidence>
<evidence type="ECO:0000256" key="2">
    <source>
        <dbReference type="SAM" id="Phobius"/>
    </source>
</evidence>